<dbReference type="Proteomes" id="UP000299102">
    <property type="component" value="Unassembled WGS sequence"/>
</dbReference>
<keyword evidence="2" id="KW-1185">Reference proteome</keyword>
<accession>A0A4C1SLR0</accession>
<evidence type="ECO:0000313" key="1">
    <source>
        <dbReference type="EMBL" id="GBP03072.1"/>
    </source>
</evidence>
<comment type="caution">
    <text evidence="1">The sequence shown here is derived from an EMBL/GenBank/DDBJ whole genome shotgun (WGS) entry which is preliminary data.</text>
</comment>
<protein>
    <submittedName>
        <fullName evidence="1">Uncharacterized protein</fullName>
    </submittedName>
</protein>
<dbReference type="AlphaFoldDB" id="A0A4C1SLR0"/>
<name>A0A4C1SLR0_EUMVA</name>
<organism evidence="1 2">
    <name type="scientific">Eumeta variegata</name>
    <name type="common">Bagworm moth</name>
    <name type="synonym">Eumeta japonica</name>
    <dbReference type="NCBI Taxonomy" id="151549"/>
    <lineage>
        <taxon>Eukaryota</taxon>
        <taxon>Metazoa</taxon>
        <taxon>Ecdysozoa</taxon>
        <taxon>Arthropoda</taxon>
        <taxon>Hexapoda</taxon>
        <taxon>Insecta</taxon>
        <taxon>Pterygota</taxon>
        <taxon>Neoptera</taxon>
        <taxon>Endopterygota</taxon>
        <taxon>Lepidoptera</taxon>
        <taxon>Glossata</taxon>
        <taxon>Ditrysia</taxon>
        <taxon>Tineoidea</taxon>
        <taxon>Psychidae</taxon>
        <taxon>Oiketicinae</taxon>
        <taxon>Eumeta</taxon>
    </lineage>
</organism>
<sequence length="163" mass="18650">MYSGISLPMAMASSQLHEDNGDQLDHTFAKVSASNSCANSLPQAMISVADDMFPLKKHSVVGIPSPLWCDQECTRAVAERREAEILYCRNMSQENFINVSKIRAKPRRLLRRKKLEGWRSFCESISVMSRPTQFENKFVNFAVLFTRQFPVPEHFRVDSPVHE</sequence>
<gene>
    <name evidence="1" type="ORF">EVAR_102575_1</name>
</gene>
<dbReference type="OrthoDB" id="8058536at2759"/>
<reference evidence="1 2" key="1">
    <citation type="journal article" date="2019" name="Commun. Biol.">
        <title>The bagworm genome reveals a unique fibroin gene that provides high tensile strength.</title>
        <authorList>
            <person name="Kono N."/>
            <person name="Nakamura H."/>
            <person name="Ohtoshi R."/>
            <person name="Tomita M."/>
            <person name="Numata K."/>
            <person name="Arakawa K."/>
        </authorList>
    </citation>
    <scope>NUCLEOTIDE SEQUENCE [LARGE SCALE GENOMIC DNA]</scope>
</reference>
<dbReference type="EMBL" id="BGZK01003619">
    <property type="protein sequence ID" value="GBP03072.1"/>
    <property type="molecule type" value="Genomic_DNA"/>
</dbReference>
<evidence type="ECO:0000313" key="2">
    <source>
        <dbReference type="Proteomes" id="UP000299102"/>
    </source>
</evidence>
<proteinExistence type="predicted"/>